<evidence type="ECO:0000313" key="7">
    <source>
        <dbReference type="EMBL" id="ADE54932.1"/>
    </source>
</evidence>
<evidence type="ECO:0000256" key="3">
    <source>
        <dbReference type="ARBA" id="ARBA00022989"/>
    </source>
</evidence>
<name>D5EKM5_CORAD</name>
<dbReference type="InterPro" id="IPR007016">
    <property type="entry name" value="O-antigen_ligase-rel_domated"/>
</dbReference>
<dbReference type="HOGENOM" id="CLU_360460_0_0_0"/>
<dbReference type="AlphaFoldDB" id="D5EKM5"/>
<feature type="transmembrane region" description="Helical" evidence="5">
    <location>
        <begin position="106"/>
        <end position="125"/>
    </location>
</feature>
<keyword evidence="3 5" id="KW-1133">Transmembrane helix</keyword>
<feature type="transmembrane region" description="Helical" evidence="5">
    <location>
        <begin position="431"/>
        <end position="450"/>
    </location>
</feature>
<evidence type="ECO:0000256" key="4">
    <source>
        <dbReference type="ARBA" id="ARBA00023136"/>
    </source>
</evidence>
<organism evidence="7 8">
    <name type="scientific">Coraliomargarita akajimensis (strain DSM 45221 / IAM 15411 / JCM 23193 / KCTC 12865 / 04OKA010-24)</name>
    <dbReference type="NCBI Taxonomy" id="583355"/>
    <lineage>
        <taxon>Bacteria</taxon>
        <taxon>Pseudomonadati</taxon>
        <taxon>Verrucomicrobiota</taxon>
        <taxon>Opitutia</taxon>
        <taxon>Puniceicoccales</taxon>
        <taxon>Coraliomargaritaceae</taxon>
        <taxon>Coraliomargarita</taxon>
    </lineage>
</organism>
<keyword evidence="8" id="KW-1185">Reference proteome</keyword>
<feature type="transmembrane region" description="Helical" evidence="5">
    <location>
        <begin position="375"/>
        <end position="394"/>
    </location>
</feature>
<dbReference type="GO" id="GO:0016020">
    <property type="term" value="C:membrane"/>
    <property type="evidence" value="ECO:0007669"/>
    <property type="project" value="UniProtKB-SubCell"/>
</dbReference>
<feature type="transmembrane region" description="Helical" evidence="5">
    <location>
        <begin position="340"/>
        <end position="363"/>
    </location>
</feature>
<dbReference type="KEGG" id="caa:Caka_1914"/>
<sequence length="776" mass="85419">MAKRERPQYRHMLVALGMVLFLFLCGGAGNTMVLGAALVFSGAFLVFKPPVSGLAKPLAYGMLGLLLCGLVGLLPQAILPTAEWRAQAVSDYGIQLPYSLSVQPGVSLESLVSMFAAMVWFAALSSYPINHEGWKRLLFWLSVSFSLLALVLIIAGRLGHGYLGLAPRSAFGTYPSEAQTTGLMLMGAVASTAFALHGLRARSSLNLAGFVSAALCLYVLIVGGAETALRLYVISVIIWLLLQVRRVSCRPRLLALSALFLLLVVTQLAWNQPLAWCADLVSDPLSLASDGRAQVYGDTGGLLRETGLFGVGLASFAAAMPQYRVDSVSPDAIVHPGSDLLWWAVETGLLGMLALVILLVSYVRTCRPLTEGRTAPYRMIAFFALSAFGLHMLLDVPGRSVGTVYLALLFASLALPRHIERPVGMGSKPMRLIGTVLVCIGLLWALGPAVGVNLHSLSKQAYVDQRFDTGLLVDDPTRAAQLIEGSLKRFPMDWRLYQQRAQLALDSGAGKDAAAADFRRARFVEPVQAEVSLAEGFAWIAHDIDRAVSAWQDSFSRESANRAIDFQRIIEAAKDEPRMSDRMSEMSRGNSAFRQQYLLSLEADVFYGELASDLRKDPLLSDYTDAKRLQLLVRWVPLEDAKRVEAYLKTHADRIQQGWRLWAVYHYTQARFQTAVELIRDSVDRPVLTDAQMIEPAELAKAQRSYDVLPTSLSKGLGLLQSYIAAGLYAEALGVLATMEEQEEVPDSLEYWRGEVHYLMEEYIESWYAFESYLDQ</sequence>
<reference evidence="7 8" key="1">
    <citation type="journal article" date="2010" name="Stand. Genomic Sci.">
        <title>Complete genome sequence of Coraliomargarita akajimensis type strain (04OKA010-24).</title>
        <authorList>
            <person name="Mavromatis K."/>
            <person name="Abt B."/>
            <person name="Brambilla E."/>
            <person name="Lapidus A."/>
            <person name="Copeland A."/>
            <person name="Deshpande S."/>
            <person name="Nolan M."/>
            <person name="Lucas S."/>
            <person name="Tice H."/>
            <person name="Cheng J.F."/>
            <person name="Han C."/>
            <person name="Detter J.C."/>
            <person name="Woyke T."/>
            <person name="Goodwin L."/>
            <person name="Pitluck S."/>
            <person name="Held B."/>
            <person name="Brettin T."/>
            <person name="Tapia R."/>
            <person name="Ivanova N."/>
            <person name="Mikhailova N."/>
            <person name="Pati A."/>
            <person name="Liolios K."/>
            <person name="Chen A."/>
            <person name="Palaniappan K."/>
            <person name="Land M."/>
            <person name="Hauser L."/>
            <person name="Chang Y.J."/>
            <person name="Jeffries C.D."/>
            <person name="Rohde M."/>
            <person name="Goker M."/>
            <person name="Bristow J."/>
            <person name="Eisen J.A."/>
            <person name="Markowitz V."/>
            <person name="Hugenholtz P."/>
            <person name="Klenk H.P."/>
            <person name="Kyrpides N.C."/>
        </authorList>
    </citation>
    <scope>NUCLEOTIDE SEQUENCE [LARGE SCALE GENOMIC DNA]</scope>
    <source>
        <strain evidence="8">DSM 45221 / IAM 15411 / JCM 23193 / KCTC 12865</strain>
    </source>
</reference>
<feature type="transmembrane region" description="Helical" evidence="5">
    <location>
        <begin position="227"/>
        <end position="244"/>
    </location>
</feature>
<evidence type="ECO:0000256" key="5">
    <source>
        <dbReference type="SAM" id="Phobius"/>
    </source>
</evidence>
<dbReference type="PANTHER" id="PTHR37422:SF13">
    <property type="entry name" value="LIPOPOLYSACCHARIDE BIOSYNTHESIS PROTEIN PA4999-RELATED"/>
    <property type="match status" value="1"/>
</dbReference>
<feature type="transmembrane region" description="Helical" evidence="5">
    <location>
        <begin position="20"/>
        <end position="46"/>
    </location>
</feature>
<keyword evidence="4 5" id="KW-0472">Membrane</keyword>
<keyword evidence="2 5" id="KW-0812">Transmembrane</keyword>
<dbReference type="STRING" id="583355.Caka_1914"/>
<feature type="transmembrane region" description="Helical" evidence="5">
    <location>
        <begin position="400"/>
        <end position="419"/>
    </location>
</feature>
<dbReference type="eggNOG" id="COG3307">
    <property type="taxonomic scope" value="Bacteria"/>
</dbReference>
<comment type="subcellular location">
    <subcellularLocation>
        <location evidence="1">Membrane</location>
        <topology evidence="1">Multi-pass membrane protein</topology>
    </subcellularLocation>
</comment>
<feature type="transmembrane region" description="Helical" evidence="5">
    <location>
        <begin position="253"/>
        <end position="270"/>
    </location>
</feature>
<feature type="transmembrane region" description="Helical" evidence="5">
    <location>
        <begin position="58"/>
        <end position="78"/>
    </location>
</feature>
<feature type="transmembrane region" description="Helical" evidence="5">
    <location>
        <begin position="137"/>
        <end position="158"/>
    </location>
</feature>
<dbReference type="EMBL" id="CP001998">
    <property type="protein sequence ID" value="ADE54932.1"/>
    <property type="molecule type" value="Genomic_DNA"/>
</dbReference>
<feature type="domain" description="O-antigen ligase-related" evidence="6">
    <location>
        <begin position="212"/>
        <end position="355"/>
    </location>
</feature>
<evidence type="ECO:0000256" key="1">
    <source>
        <dbReference type="ARBA" id="ARBA00004141"/>
    </source>
</evidence>
<feature type="transmembrane region" description="Helical" evidence="5">
    <location>
        <begin position="178"/>
        <end position="196"/>
    </location>
</feature>
<dbReference type="PANTHER" id="PTHR37422">
    <property type="entry name" value="TEICHURONIC ACID BIOSYNTHESIS PROTEIN TUAE"/>
    <property type="match status" value="1"/>
</dbReference>
<dbReference type="InterPro" id="IPR051533">
    <property type="entry name" value="WaaL-like"/>
</dbReference>
<evidence type="ECO:0000256" key="2">
    <source>
        <dbReference type="ARBA" id="ARBA00022692"/>
    </source>
</evidence>
<protein>
    <submittedName>
        <fullName evidence="7">O-antigen polymerase</fullName>
    </submittedName>
</protein>
<gene>
    <name evidence="7" type="ordered locus">Caka_1914</name>
</gene>
<evidence type="ECO:0000259" key="6">
    <source>
        <dbReference type="Pfam" id="PF04932"/>
    </source>
</evidence>
<dbReference type="Pfam" id="PF04932">
    <property type="entry name" value="Wzy_C"/>
    <property type="match status" value="1"/>
</dbReference>
<proteinExistence type="predicted"/>
<dbReference type="Proteomes" id="UP000000925">
    <property type="component" value="Chromosome"/>
</dbReference>
<accession>D5EKM5</accession>
<evidence type="ECO:0000313" key="8">
    <source>
        <dbReference type="Proteomes" id="UP000000925"/>
    </source>
</evidence>